<feature type="domain" description="NolW-like" evidence="7">
    <location>
        <begin position="360"/>
        <end position="473"/>
    </location>
</feature>
<keyword evidence="3" id="KW-0813">Transport</keyword>
<geneLocation type="plasmid" evidence="8 9">
    <name>pDEIPR02</name>
</geneLocation>
<evidence type="ECO:0000256" key="5">
    <source>
        <dbReference type="SAM" id="SignalP"/>
    </source>
</evidence>
<proteinExistence type="inferred from homology"/>
<evidence type="ECO:0000256" key="1">
    <source>
        <dbReference type="ARBA" id="ARBA00022729"/>
    </source>
</evidence>
<dbReference type="PANTHER" id="PTHR30332">
    <property type="entry name" value="PROBABLE GENERAL SECRETION PATHWAY PROTEIN D"/>
    <property type="match status" value="1"/>
</dbReference>
<evidence type="ECO:0000256" key="4">
    <source>
        <dbReference type="SAM" id="MobiDB-lite"/>
    </source>
</evidence>
<dbReference type="Gene3D" id="3.30.1370.120">
    <property type="match status" value="1"/>
</dbReference>
<feature type="chain" id="PRO_5003257799" evidence="5">
    <location>
        <begin position="21"/>
        <end position="784"/>
    </location>
</feature>
<dbReference type="AlphaFoldDB" id="F0RQL2"/>
<reference evidence="8 9" key="2">
    <citation type="journal article" date="2012" name="Stand. Genomic Sci.">
        <title>Complete genome sequence of the orange-red pigmented, radioresistant Deinococcus proteolyticus type strain (MRP(T)).</title>
        <authorList>
            <person name="Copeland A."/>
            <person name="Zeytun A."/>
            <person name="Yassawong M."/>
            <person name="Nolan M."/>
            <person name="Lucas S."/>
            <person name="Hammon N."/>
            <person name="Deshpande S."/>
            <person name="Cheng J.F."/>
            <person name="Han C."/>
            <person name="Tapia R."/>
            <person name="Goodwin L.A."/>
            <person name="Pitluck S."/>
            <person name="Mavromatis K."/>
            <person name="Liolios K."/>
            <person name="Pagani I."/>
            <person name="Ivanova N."/>
            <person name="Mikhailova N."/>
            <person name="Pati A."/>
            <person name="Chen A."/>
            <person name="Palaniappan K."/>
            <person name="Land M."/>
            <person name="Hauser L."/>
            <person name="Jeffries C.D."/>
            <person name="Brambilla E.M."/>
            <person name="Rohde M."/>
            <person name="Sikorski J."/>
            <person name="Pukall R."/>
            <person name="Goker M."/>
            <person name="Detter J.C."/>
            <person name="Woyke T."/>
            <person name="Bristow J."/>
            <person name="Eisen J.A."/>
            <person name="Markowitz V."/>
            <person name="Hugenholtz P."/>
            <person name="Kyrpides N.C."/>
            <person name="Klenk H.P."/>
            <person name="Lapidus A."/>
        </authorList>
    </citation>
    <scope>NUCLEOTIDE SEQUENCE [LARGE SCALE GENOMIC DNA]</scope>
    <source>
        <strain evidence="9">ATCC 35074 / DSM 20540 / JCM 6276 / NBRC 101906 / NCIMB 13154 / VKM Ac-1939 / CCM 2703 / MRP</strain>
        <plasmid evidence="9">Plasmid pDEIPR02</plasmid>
    </source>
</reference>
<dbReference type="GO" id="GO:0009279">
    <property type="term" value="C:cell outer membrane"/>
    <property type="evidence" value="ECO:0007669"/>
    <property type="project" value="UniProtKB-SubCell"/>
</dbReference>
<dbReference type="HOGENOM" id="CLU_349757_0_0_0"/>
<dbReference type="KEGG" id="dpt:Deipr_2454"/>
<reference evidence="9" key="1">
    <citation type="submission" date="2011-02" db="EMBL/GenBank/DDBJ databases">
        <title>The complete sequence of plasmid2 of Deinococcus proteolyticus DSM 20540.</title>
        <authorList>
            <consortium name="US DOE Joint Genome Institute (JGI-PGF)"/>
            <person name="Lucas S."/>
            <person name="Copeland A."/>
            <person name="Lapidus A."/>
            <person name="Bruce D."/>
            <person name="Goodwin L."/>
            <person name="Pitluck S."/>
            <person name="Kyrpides N."/>
            <person name="Mavromatis K."/>
            <person name="Pagani I."/>
            <person name="Ivanova N."/>
            <person name="Ovchinnikova G."/>
            <person name="Zeytun A."/>
            <person name="Detter J.C."/>
            <person name="Han C."/>
            <person name="Land M."/>
            <person name="Hauser L."/>
            <person name="Markowitz V."/>
            <person name="Cheng J.-F."/>
            <person name="Hugenholtz P."/>
            <person name="Woyke T."/>
            <person name="Wu D."/>
            <person name="Pukall R."/>
            <person name="Steenblock K."/>
            <person name="Brambilla E."/>
            <person name="Klenk H.-P."/>
            <person name="Eisen J.A."/>
        </authorList>
    </citation>
    <scope>NUCLEOTIDE SEQUENCE [LARGE SCALE GENOMIC DNA]</scope>
    <source>
        <strain evidence="9">ATCC 35074 / DSM 20540 / JCM 6276 / NBRC 101906 / NCIMB 13154 / VKM Ac-1939 / CCM 2703 / MRP</strain>
        <plasmid evidence="9">Plasmid pDEIPR02</plasmid>
    </source>
</reference>
<comment type="subcellular location">
    <subcellularLocation>
        <location evidence="3">Cell outer membrane</location>
    </subcellularLocation>
</comment>
<dbReference type="InterPro" id="IPR038591">
    <property type="entry name" value="NolW-like_sf"/>
</dbReference>
<keyword evidence="8" id="KW-0614">Plasmid</keyword>
<feature type="region of interest" description="Disordered" evidence="4">
    <location>
        <begin position="714"/>
        <end position="784"/>
    </location>
</feature>
<feature type="domain" description="Type II/III secretion system secretin-like" evidence="6">
    <location>
        <begin position="535"/>
        <end position="689"/>
    </location>
</feature>
<feature type="region of interest" description="Disordered" evidence="4">
    <location>
        <begin position="389"/>
        <end position="412"/>
    </location>
</feature>
<dbReference type="GO" id="GO:0009306">
    <property type="term" value="P:protein secretion"/>
    <property type="evidence" value="ECO:0007669"/>
    <property type="project" value="InterPro"/>
</dbReference>
<dbReference type="Proteomes" id="UP000007718">
    <property type="component" value="Plasmid pDEIPR02"/>
</dbReference>
<dbReference type="RefSeq" id="WP_013615925.1">
    <property type="nucleotide sequence ID" value="NC_015162.1"/>
</dbReference>
<gene>
    <name evidence="8" type="ordered locus">Deipr_2454</name>
</gene>
<keyword evidence="9" id="KW-1185">Reference proteome</keyword>
<accession>F0RQL2</accession>
<dbReference type="OrthoDB" id="63720at2"/>
<evidence type="ECO:0000259" key="7">
    <source>
        <dbReference type="Pfam" id="PF03958"/>
    </source>
</evidence>
<comment type="similarity">
    <text evidence="2">Belongs to the bacterial secretin family.</text>
</comment>
<feature type="compositionally biased region" description="Low complexity" evidence="4">
    <location>
        <begin position="735"/>
        <end position="748"/>
    </location>
</feature>
<protein>
    <submittedName>
        <fullName evidence="8">Type II and III secretion system protein</fullName>
    </submittedName>
</protein>
<keyword evidence="1 5" id="KW-0732">Signal</keyword>
<feature type="compositionally biased region" description="Pro residues" evidence="4">
    <location>
        <begin position="721"/>
        <end position="734"/>
    </location>
</feature>
<organism evidence="8 9">
    <name type="scientific">Deinococcus proteolyticus (strain ATCC 35074 / DSM 20540 / JCM 6276 / NBRC 101906 / NCIMB 13154 / VKM Ac-1939 / CCM 2703 / MRP)</name>
    <dbReference type="NCBI Taxonomy" id="693977"/>
    <lineage>
        <taxon>Bacteria</taxon>
        <taxon>Thermotogati</taxon>
        <taxon>Deinococcota</taxon>
        <taxon>Deinococci</taxon>
        <taxon>Deinococcales</taxon>
        <taxon>Deinococcaceae</taxon>
        <taxon>Deinococcus</taxon>
    </lineage>
</organism>
<evidence type="ECO:0000256" key="2">
    <source>
        <dbReference type="RuleBase" id="RU004003"/>
    </source>
</evidence>
<evidence type="ECO:0000313" key="8">
    <source>
        <dbReference type="EMBL" id="ADY27571.1"/>
    </source>
</evidence>
<evidence type="ECO:0000313" key="9">
    <source>
        <dbReference type="Proteomes" id="UP000007718"/>
    </source>
</evidence>
<dbReference type="Pfam" id="PF03958">
    <property type="entry name" value="Secretin_N"/>
    <property type="match status" value="1"/>
</dbReference>
<evidence type="ECO:0000256" key="3">
    <source>
        <dbReference type="RuleBase" id="RU004004"/>
    </source>
</evidence>
<feature type="signal peptide" evidence="5">
    <location>
        <begin position="1"/>
        <end position="20"/>
    </location>
</feature>
<evidence type="ECO:0000259" key="6">
    <source>
        <dbReference type="Pfam" id="PF00263"/>
    </source>
</evidence>
<dbReference type="GO" id="GO:0015627">
    <property type="term" value="C:type II protein secretion system complex"/>
    <property type="evidence" value="ECO:0007669"/>
    <property type="project" value="TreeGrafter"/>
</dbReference>
<dbReference type="Pfam" id="PF00263">
    <property type="entry name" value="Secretin"/>
    <property type="match status" value="1"/>
</dbReference>
<sequence length="784" mass="81642">MKLKLLLPTLLLCSAASAQSQTPQIQFTPVQTSAPLRPDEAYGLPQGATLAPAMFTSINLPDTPELRKEVTLTVPLQGLSLSEALTLIGKTTGLNVLTQNVPDYQLRTGLGPMPAGKTIETLLNLYAPGITAAQVDKLLIVGPPDAIARVQGMTGSAQTTEVISSPATSEQLSRLGNLLSAKVIPYAPGTLIVSGSTKQVQDAKDLLTRLDSASAGSAPAQAGTANVKRVTIESPNVTSETELLKALFPGLDFTALPTQNLIVVRANEDIQKEVQQALEEARSRSSALVTVYYPTTYSAEQLATTLSRAYPTARISAVEGRNMVMVRATETQQVTVSETIRQLQGAQEVSKNTRDDIISRSIKLGYSDATSLAGDLKNLSIPLQALANGNAQSSPESASTQNAALQTVSTTSSAPQTQINLTPVAAGAAAVPASSIPNLTILADDRTNSLLIVGPRGVVEEMVTAVQTIDVPVQAVRVNLKVLQVKQSDAKALGLDWKLGLGGVTFGQQNGSLSLGYTPSLTPASIEAKLNATLSNGNGRTLIDSQFTALSGQETKFQNGGELVFRPQSSTVGDNTVQTPAQTYSYGLDITMRPRIAPDGTVVLVLDTTLGNPPVRGVLDSIQQTRQALKTTVQIRPGETVVLGGVVTSSVSNSSSGIPGLRDLPVIGPLFGQQSTDRNDDALLFVLEAEEAKAAVTTARQTVQAEPAPQALPVKVAGEPNLPPSPPAPLPAAPLPAAAASSPAAAPAVSPTGVQRVEILPEDPVAPSPSPAPKSNTLPKGERL</sequence>
<dbReference type="InterPro" id="IPR004846">
    <property type="entry name" value="T2SS/T3SS_dom"/>
</dbReference>
<dbReference type="InterPro" id="IPR050810">
    <property type="entry name" value="Bact_Secretion_Sys_Channel"/>
</dbReference>
<dbReference type="InterPro" id="IPR005644">
    <property type="entry name" value="NolW-like"/>
</dbReference>
<name>F0RQL2_DEIPM</name>
<dbReference type="PANTHER" id="PTHR30332:SF17">
    <property type="entry name" value="TYPE IV PILIATION SYSTEM PROTEIN DR_0774-RELATED"/>
    <property type="match status" value="1"/>
</dbReference>
<dbReference type="EMBL" id="CP002538">
    <property type="protein sequence ID" value="ADY27571.1"/>
    <property type="molecule type" value="Genomic_DNA"/>
</dbReference>